<dbReference type="Gene3D" id="3.40.50.720">
    <property type="entry name" value="NAD(P)-binding Rossmann-like Domain"/>
    <property type="match status" value="1"/>
</dbReference>
<dbReference type="SUPFAM" id="SSF51735">
    <property type="entry name" value="NAD(P)-binding Rossmann-fold domains"/>
    <property type="match status" value="1"/>
</dbReference>
<gene>
    <name evidence="2" type="ORF">EDB92DRAFT_1934375</name>
</gene>
<dbReference type="Proteomes" id="UP001201163">
    <property type="component" value="Unassembled WGS sequence"/>
</dbReference>
<dbReference type="InterPro" id="IPR008030">
    <property type="entry name" value="NmrA-like"/>
</dbReference>
<keyword evidence="3" id="KW-1185">Reference proteome</keyword>
<dbReference type="Pfam" id="PF05368">
    <property type="entry name" value="NmrA"/>
    <property type="match status" value="1"/>
</dbReference>
<protein>
    <submittedName>
        <fullName evidence="2">NAD-P-binding protein</fullName>
    </submittedName>
</protein>
<proteinExistence type="predicted"/>
<evidence type="ECO:0000313" key="2">
    <source>
        <dbReference type="EMBL" id="KAH8994244.1"/>
    </source>
</evidence>
<name>A0AAD4LP86_9AGAM</name>
<evidence type="ECO:0000259" key="1">
    <source>
        <dbReference type="Pfam" id="PF05368"/>
    </source>
</evidence>
<dbReference type="AlphaFoldDB" id="A0AAD4LP86"/>
<dbReference type="EMBL" id="JAKELL010000015">
    <property type="protein sequence ID" value="KAH8994244.1"/>
    <property type="molecule type" value="Genomic_DNA"/>
</dbReference>
<dbReference type="InterPro" id="IPR051604">
    <property type="entry name" value="Ergot_Alk_Oxidoreductase"/>
</dbReference>
<organism evidence="2 3">
    <name type="scientific">Lactarius akahatsu</name>
    <dbReference type="NCBI Taxonomy" id="416441"/>
    <lineage>
        <taxon>Eukaryota</taxon>
        <taxon>Fungi</taxon>
        <taxon>Dikarya</taxon>
        <taxon>Basidiomycota</taxon>
        <taxon>Agaricomycotina</taxon>
        <taxon>Agaricomycetes</taxon>
        <taxon>Russulales</taxon>
        <taxon>Russulaceae</taxon>
        <taxon>Lactarius</taxon>
    </lineage>
</organism>
<dbReference type="PANTHER" id="PTHR43162">
    <property type="match status" value="1"/>
</dbReference>
<feature type="domain" description="NmrA-like" evidence="1">
    <location>
        <begin position="2"/>
        <end position="265"/>
    </location>
</feature>
<sequence>MTIVIIPATSRTNTFVINALLSFPRPPSIRLVAHTNTSRMRLQEVFVNRPNVSTAVADLLDPLSLRNALNGARVVLYNGPVLANEAQMGKNVVDAACAMDIEKLVYCSVLHPYISRLPHHRSKLEVEEYIFESGLNYTILQPAHLMQNIAVKNALQCGYLQVPFSPLVTHGFLDLADFAAVAAAILRARPSAHARTRYELVGDMASYRDVSQWLSESARMPITVDRVDRDTAVQRQVHSGRLRDAYGCDALARMIVYYEEHGLVGSLNTLRWLLGREPISVKRYIVREAHT</sequence>
<accession>A0AAD4LP86</accession>
<reference evidence="2" key="1">
    <citation type="submission" date="2022-01" db="EMBL/GenBank/DDBJ databases">
        <title>Comparative genomics reveals a dynamic genome evolution in the ectomycorrhizal milk-cap (Lactarius) mushrooms.</title>
        <authorList>
            <consortium name="DOE Joint Genome Institute"/>
            <person name="Lebreton A."/>
            <person name="Tang N."/>
            <person name="Kuo A."/>
            <person name="LaButti K."/>
            <person name="Drula E."/>
            <person name="Barry K."/>
            <person name="Clum A."/>
            <person name="Lipzen A."/>
            <person name="Mousain D."/>
            <person name="Ng V."/>
            <person name="Wang R."/>
            <person name="Wang X."/>
            <person name="Dai Y."/>
            <person name="Henrissat B."/>
            <person name="Grigoriev I.V."/>
            <person name="Guerin-Laguette A."/>
            <person name="Yu F."/>
            <person name="Martin F.M."/>
        </authorList>
    </citation>
    <scope>NUCLEOTIDE SEQUENCE</scope>
    <source>
        <strain evidence="2">QP</strain>
    </source>
</reference>
<comment type="caution">
    <text evidence="2">The sequence shown here is derived from an EMBL/GenBank/DDBJ whole genome shotgun (WGS) entry which is preliminary data.</text>
</comment>
<dbReference type="PANTHER" id="PTHR43162:SF1">
    <property type="entry name" value="PRESTALK A DIFFERENTIATION PROTEIN A"/>
    <property type="match status" value="1"/>
</dbReference>
<evidence type="ECO:0000313" key="3">
    <source>
        <dbReference type="Proteomes" id="UP001201163"/>
    </source>
</evidence>
<dbReference type="InterPro" id="IPR036291">
    <property type="entry name" value="NAD(P)-bd_dom_sf"/>
</dbReference>
<dbReference type="Gene3D" id="3.90.25.10">
    <property type="entry name" value="UDP-galactose 4-epimerase, domain 1"/>
    <property type="match status" value="1"/>
</dbReference>